<dbReference type="PANTHER" id="PTHR21301:SF13">
    <property type="match status" value="1"/>
</dbReference>
<name>A0A974D0R3_XENLA</name>
<sequence>TLCTERQSLLQKKDKEEKSDGKDNLRFISTYSPNSKKFCDILNKHWSVLTMDGTLKAILPSQVQVCYRRSPNLKDLMCHSHYGPKKTMDRINGSYPCGECNMCNQIQRKEKFQDRFGKEWSIWIYINCKSQGVIYCIECPCNLKYVGVTTQMLKHRMQKHCSTIRNADNDIKIERTLSTVAQHFREFHNSDPKKLSFWAIEQVKLGIRKGNLEQELLKRESQWIFKLNTVSPHGINENNLFTAFL</sequence>
<dbReference type="AlphaFoldDB" id="A0A974D0R3"/>
<accession>A0A974D0R3</accession>
<reference evidence="3" key="1">
    <citation type="journal article" date="2016" name="Nature">
        <title>Genome evolution in the allotetraploid frog Xenopus laevis.</title>
        <authorList>
            <person name="Session A.M."/>
            <person name="Uno Y."/>
            <person name="Kwon T."/>
            <person name="Chapman J.A."/>
            <person name="Toyoda A."/>
            <person name="Takahashi S."/>
            <person name="Fukui A."/>
            <person name="Hikosaka A."/>
            <person name="Suzuki A."/>
            <person name="Kondo M."/>
            <person name="van Heeringen S.J."/>
            <person name="Quigley I."/>
            <person name="Heinz S."/>
            <person name="Ogino H."/>
            <person name="Ochi H."/>
            <person name="Hellsten U."/>
            <person name="Lyons J.B."/>
            <person name="Simakov O."/>
            <person name="Putnam N."/>
            <person name="Stites J."/>
            <person name="Kuroki Y."/>
            <person name="Tanaka T."/>
            <person name="Michiue T."/>
            <person name="Watanabe M."/>
            <person name="Bogdanovic O."/>
            <person name="Lister R."/>
            <person name="Georgiou G."/>
            <person name="Paranjpe S.S."/>
            <person name="van Kruijsbergen I."/>
            <person name="Shu S."/>
            <person name="Carlson J."/>
            <person name="Kinoshita T."/>
            <person name="Ohta Y."/>
            <person name="Mawaribuchi S."/>
            <person name="Jenkins J."/>
            <person name="Grimwood J."/>
            <person name="Schmutz J."/>
            <person name="Mitros T."/>
            <person name="Mozaffari S.V."/>
            <person name="Suzuki Y."/>
            <person name="Haramoto Y."/>
            <person name="Yamamoto T.S."/>
            <person name="Takagi C."/>
            <person name="Heald R."/>
            <person name="Miller K."/>
            <person name="Haudenschild C."/>
            <person name="Kitzman J."/>
            <person name="Nakayama T."/>
            <person name="Izutsu Y."/>
            <person name="Robert J."/>
            <person name="Fortriede J."/>
            <person name="Burns K."/>
            <person name="Lotay V."/>
            <person name="Karimi K."/>
            <person name="Yasuoka Y."/>
            <person name="Dichmann D.S."/>
            <person name="Flajnik M.F."/>
            <person name="Houston D.W."/>
            <person name="Shendure J."/>
            <person name="DuPasquier L."/>
            <person name="Vize P.D."/>
            <person name="Zorn A.M."/>
            <person name="Ito M."/>
            <person name="Marcotte E.M."/>
            <person name="Wallingford J.B."/>
            <person name="Ito Y."/>
            <person name="Asashima M."/>
            <person name="Ueno N."/>
            <person name="Matsuda Y."/>
            <person name="Veenstra G.J."/>
            <person name="Fujiyama A."/>
            <person name="Harland R.M."/>
            <person name="Taira M."/>
            <person name="Rokhsar D.S."/>
        </authorList>
    </citation>
    <scope>NUCLEOTIDE SEQUENCE [LARGE SCALE GENOMIC DNA]</scope>
    <source>
        <strain evidence="3">J</strain>
    </source>
</reference>
<dbReference type="PROSITE" id="PS50164">
    <property type="entry name" value="GIY_YIG"/>
    <property type="match status" value="1"/>
</dbReference>
<dbReference type="Gene3D" id="3.40.1440.10">
    <property type="entry name" value="GIY-YIG endonuclease"/>
    <property type="match status" value="1"/>
</dbReference>
<dbReference type="EMBL" id="CM004473">
    <property type="protein sequence ID" value="OCT82942.1"/>
    <property type="molecule type" value="Genomic_DNA"/>
</dbReference>
<evidence type="ECO:0000313" key="2">
    <source>
        <dbReference type="EMBL" id="OCT82942.1"/>
    </source>
</evidence>
<dbReference type="InterPro" id="IPR000305">
    <property type="entry name" value="GIY-YIG_endonuc"/>
</dbReference>
<dbReference type="Proteomes" id="UP000694892">
    <property type="component" value="Chromosome 4S"/>
</dbReference>
<gene>
    <name evidence="2" type="ORF">XELAEV_18025477mg</name>
</gene>
<protein>
    <recommendedName>
        <fullName evidence="1">GIY-YIG domain-containing protein</fullName>
    </recommendedName>
</protein>
<dbReference type="InterPro" id="IPR035901">
    <property type="entry name" value="GIY-YIG_endonuc_sf"/>
</dbReference>
<proteinExistence type="predicted"/>
<evidence type="ECO:0000313" key="3">
    <source>
        <dbReference type="Proteomes" id="UP000694892"/>
    </source>
</evidence>
<organism evidence="2 3">
    <name type="scientific">Xenopus laevis</name>
    <name type="common">African clawed frog</name>
    <dbReference type="NCBI Taxonomy" id="8355"/>
    <lineage>
        <taxon>Eukaryota</taxon>
        <taxon>Metazoa</taxon>
        <taxon>Chordata</taxon>
        <taxon>Craniata</taxon>
        <taxon>Vertebrata</taxon>
        <taxon>Euteleostomi</taxon>
        <taxon>Amphibia</taxon>
        <taxon>Batrachia</taxon>
        <taxon>Anura</taxon>
        <taxon>Pipoidea</taxon>
        <taxon>Pipidae</taxon>
        <taxon>Xenopodinae</taxon>
        <taxon>Xenopus</taxon>
        <taxon>Xenopus</taxon>
    </lineage>
</organism>
<feature type="domain" description="GIY-YIG" evidence="1">
    <location>
        <begin position="130"/>
        <end position="235"/>
    </location>
</feature>
<feature type="non-terminal residue" evidence="2">
    <location>
        <position position="1"/>
    </location>
</feature>
<dbReference type="PANTHER" id="PTHR21301">
    <property type="entry name" value="REVERSE TRANSCRIPTASE"/>
    <property type="match status" value="1"/>
</dbReference>
<evidence type="ECO:0000259" key="1">
    <source>
        <dbReference type="PROSITE" id="PS50164"/>
    </source>
</evidence>
<dbReference type="CDD" id="cd10442">
    <property type="entry name" value="GIY-YIG_PLEs"/>
    <property type="match status" value="1"/>
</dbReference>